<keyword evidence="2" id="KW-1185">Reference proteome</keyword>
<name>A0AAW1KPT7_POPJA</name>
<protein>
    <submittedName>
        <fullName evidence="1">Uncharacterized protein</fullName>
    </submittedName>
</protein>
<proteinExistence type="predicted"/>
<accession>A0AAW1KPT7</accession>
<evidence type="ECO:0000313" key="2">
    <source>
        <dbReference type="Proteomes" id="UP001458880"/>
    </source>
</evidence>
<comment type="caution">
    <text evidence="1">The sequence shown here is derived from an EMBL/GenBank/DDBJ whole genome shotgun (WGS) entry which is preliminary data.</text>
</comment>
<dbReference type="EMBL" id="JASPKY010000186">
    <property type="protein sequence ID" value="KAK9722656.1"/>
    <property type="molecule type" value="Genomic_DNA"/>
</dbReference>
<dbReference type="AlphaFoldDB" id="A0AAW1KPT7"/>
<evidence type="ECO:0000313" key="1">
    <source>
        <dbReference type="EMBL" id="KAK9722656.1"/>
    </source>
</evidence>
<gene>
    <name evidence="1" type="ORF">QE152_g19562</name>
</gene>
<dbReference type="Proteomes" id="UP001458880">
    <property type="component" value="Unassembled WGS sequence"/>
</dbReference>
<reference evidence="1 2" key="1">
    <citation type="journal article" date="2024" name="BMC Genomics">
        <title>De novo assembly and annotation of Popillia japonica's genome with initial clues to its potential as an invasive pest.</title>
        <authorList>
            <person name="Cucini C."/>
            <person name="Boschi S."/>
            <person name="Funari R."/>
            <person name="Cardaioli E."/>
            <person name="Iannotti N."/>
            <person name="Marturano G."/>
            <person name="Paoli F."/>
            <person name="Bruttini M."/>
            <person name="Carapelli A."/>
            <person name="Frati F."/>
            <person name="Nardi F."/>
        </authorList>
    </citation>
    <scope>NUCLEOTIDE SEQUENCE [LARGE SCALE GENOMIC DNA]</scope>
    <source>
        <strain evidence="1">DMR45628</strain>
    </source>
</reference>
<sequence length="346" mass="38819">MQDESAGSSSASAKDKEKLCDFCENSLRAGQKCNLCKTNYTQNKCLEIVVKAGKIEDRKLWQCQFCNFDQSDSSDSSNEDVTIIVLESNNQTRTVSDVQKENDYLKEKVELLNKIIMELQIVKNLQKQRIEYLQRFNSETANDSFATNHKSAPSYSGIVKKPVHSARNPENTLIVKPIDKTSAGGSSQQLKQAIDPASLSIEINKVVTRKNGSLIINCKDKDSLNKLEINKVVTRKNGSLIINCKDKDSLNKLKSNIAQKIGNHYKTEIPLKINPNMNKLKSNIAQKIGNHYKTEIPLKINPNIVIFRVDSDLIENQTKLCDTIFSQNNKTISVVGAKSSTCYQNK</sequence>
<organism evidence="1 2">
    <name type="scientific">Popillia japonica</name>
    <name type="common">Japanese beetle</name>
    <dbReference type="NCBI Taxonomy" id="7064"/>
    <lineage>
        <taxon>Eukaryota</taxon>
        <taxon>Metazoa</taxon>
        <taxon>Ecdysozoa</taxon>
        <taxon>Arthropoda</taxon>
        <taxon>Hexapoda</taxon>
        <taxon>Insecta</taxon>
        <taxon>Pterygota</taxon>
        <taxon>Neoptera</taxon>
        <taxon>Endopterygota</taxon>
        <taxon>Coleoptera</taxon>
        <taxon>Polyphaga</taxon>
        <taxon>Scarabaeiformia</taxon>
        <taxon>Scarabaeidae</taxon>
        <taxon>Rutelinae</taxon>
        <taxon>Popillia</taxon>
    </lineage>
</organism>